<dbReference type="EMBL" id="MAKX01000001">
    <property type="protein sequence ID" value="OCK43763.1"/>
    <property type="molecule type" value="Genomic_DNA"/>
</dbReference>
<comment type="caution">
    <text evidence="1">The sequence shown here is derived from an EMBL/GenBank/DDBJ whole genome shotgun (WGS) entry which is preliminary data.</text>
</comment>
<dbReference type="Proteomes" id="UP000093186">
    <property type="component" value="Unassembled WGS sequence"/>
</dbReference>
<protein>
    <submittedName>
        <fullName evidence="1">Uncharacterized protein</fullName>
    </submittedName>
</protein>
<sequence length="99" mass="11528">MKPKIALFFTILFVGIIITPTVVSLIDKNQDITIFFELNEEEENKGQKAIKIFALKTQVNEYNTSIFFKNIQKKKNVRFKSKNYISEFSKILTPPPELL</sequence>
<evidence type="ECO:0000313" key="1">
    <source>
        <dbReference type="EMBL" id="OCK43763.1"/>
    </source>
</evidence>
<reference evidence="1 2" key="1">
    <citation type="submission" date="2016-06" db="EMBL/GenBank/DDBJ databases">
        <title>Draft Genome Sequence of Tenacibaculum soleae UCD-KL19.</title>
        <authorList>
            <person name="Eisen J.A."/>
            <person name="Coil D.A."/>
            <person name="Lujan K.M."/>
        </authorList>
    </citation>
    <scope>NUCLEOTIDE SEQUENCE [LARGE SCALE GENOMIC DNA]</scope>
    <source>
        <strain evidence="1 2">UCD-KL19</strain>
    </source>
</reference>
<gene>
    <name evidence="1" type="ORF">BA195_03425</name>
</gene>
<name>A0A1B9Y1T1_9FLAO</name>
<dbReference type="RefSeq" id="WP_068702452.1">
    <property type="nucleotide sequence ID" value="NZ_JAUOSG010000004.1"/>
</dbReference>
<evidence type="ECO:0000313" key="2">
    <source>
        <dbReference type="Proteomes" id="UP000093186"/>
    </source>
</evidence>
<dbReference type="STRING" id="447689.BA195_03425"/>
<organism evidence="1 2">
    <name type="scientific">Tenacibaculum soleae</name>
    <dbReference type="NCBI Taxonomy" id="447689"/>
    <lineage>
        <taxon>Bacteria</taxon>
        <taxon>Pseudomonadati</taxon>
        <taxon>Bacteroidota</taxon>
        <taxon>Flavobacteriia</taxon>
        <taxon>Flavobacteriales</taxon>
        <taxon>Flavobacteriaceae</taxon>
        <taxon>Tenacibaculum</taxon>
    </lineage>
</organism>
<proteinExistence type="predicted"/>
<keyword evidence="2" id="KW-1185">Reference proteome</keyword>
<dbReference type="AlphaFoldDB" id="A0A1B9Y1T1"/>
<accession>A0A1B9Y1T1</accession>